<dbReference type="InterPro" id="IPR013123">
    <property type="entry name" value="SpoU_subst-bd"/>
</dbReference>
<dbReference type="FunFam" id="3.40.1280.10:FF:000008">
    <property type="entry name" value="Group 3 RNA methyltransferase TrmH"/>
    <property type="match status" value="1"/>
</dbReference>
<comment type="similarity">
    <text evidence="1">Belongs to the class IV-like SAM-binding methyltransferase superfamily. RNA methyltransferase TrmH family.</text>
</comment>
<comment type="caution">
    <text evidence="5">The sequence shown here is derived from an EMBL/GenBank/DDBJ whole genome shotgun (WGS) entry which is preliminary data.</text>
</comment>
<dbReference type="AlphaFoldDB" id="L2F8K2"/>
<dbReference type="OrthoDB" id="9785673at2"/>
<dbReference type="Pfam" id="PF08032">
    <property type="entry name" value="SpoU_sub_bind"/>
    <property type="match status" value="1"/>
</dbReference>
<name>L2F8K2_9GAMM</name>
<accession>L2F8K2</accession>
<dbReference type="RefSeq" id="WP_009767050.1">
    <property type="nucleotide sequence ID" value="NZ_ANIN01000001.1"/>
</dbReference>
<protein>
    <submittedName>
        <fullName evidence="5">RNA methyltransferase</fullName>
    </submittedName>
</protein>
<dbReference type="InterPro" id="IPR004441">
    <property type="entry name" value="rRNA_MeTrfase_TrmH"/>
</dbReference>
<dbReference type="CDD" id="cd18103">
    <property type="entry name" value="SpoU-like_RlmB"/>
    <property type="match status" value="1"/>
</dbReference>
<gene>
    <name evidence="5" type="ORF">MOMA_02455</name>
</gene>
<dbReference type="GO" id="GO:0032259">
    <property type="term" value="P:methylation"/>
    <property type="evidence" value="ECO:0007669"/>
    <property type="project" value="UniProtKB-KW"/>
</dbReference>
<dbReference type="Proteomes" id="UP000023795">
    <property type="component" value="Unassembled WGS sequence"/>
</dbReference>
<reference evidence="5 6" key="1">
    <citation type="journal article" date="2013" name="Genome Announc.">
        <title>Genome Sequence of Moraxella macacae 0408225, a Novel Bacterial Species Isolated from a Cynomolgus Macaque with Epistaxis.</title>
        <authorList>
            <person name="Ladner J.T."/>
            <person name="Whitehouse C.A."/>
            <person name="Koroleva G.I."/>
            <person name="Palacios G.F."/>
        </authorList>
    </citation>
    <scope>NUCLEOTIDE SEQUENCE [LARGE SCALE GENOMIC DNA]</scope>
    <source>
        <strain evidence="5 6">0408225</strain>
    </source>
</reference>
<dbReference type="Gene3D" id="3.30.1330.30">
    <property type="match status" value="1"/>
</dbReference>
<dbReference type="eggNOG" id="COG0566">
    <property type="taxonomic scope" value="Bacteria"/>
</dbReference>
<dbReference type="NCBIfam" id="TIGR00186">
    <property type="entry name" value="rRNA_methyl_3"/>
    <property type="match status" value="1"/>
</dbReference>
<dbReference type="GO" id="GO:0003723">
    <property type="term" value="F:RNA binding"/>
    <property type="evidence" value="ECO:0007669"/>
    <property type="project" value="InterPro"/>
</dbReference>
<dbReference type="InterPro" id="IPR001537">
    <property type="entry name" value="SpoU_MeTrfase"/>
</dbReference>
<evidence type="ECO:0000256" key="3">
    <source>
        <dbReference type="ARBA" id="ARBA00022679"/>
    </source>
</evidence>
<dbReference type="PATRIC" id="fig|1230338.3.peg.536"/>
<proteinExistence type="inferred from homology"/>
<keyword evidence="6" id="KW-1185">Reference proteome</keyword>
<evidence type="ECO:0000313" key="5">
    <source>
        <dbReference type="EMBL" id="ELA09230.1"/>
    </source>
</evidence>
<dbReference type="EMBL" id="ANIN01000001">
    <property type="protein sequence ID" value="ELA09230.1"/>
    <property type="molecule type" value="Genomic_DNA"/>
</dbReference>
<dbReference type="SUPFAM" id="SSF75217">
    <property type="entry name" value="alpha/beta knot"/>
    <property type="match status" value="1"/>
</dbReference>
<dbReference type="Gene3D" id="3.40.1280.10">
    <property type="match status" value="1"/>
</dbReference>
<evidence type="ECO:0000259" key="4">
    <source>
        <dbReference type="SMART" id="SM00967"/>
    </source>
</evidence>
<evidence type="ECO:0000256" key="2">
    <source>
        <dbReference type="ARBA" id="ARBA00022603"/>
    </source>
</evidence>
<dbReference type="SMART" id="SM00967">
    <property type="entry name" value="SpoU_sub_bind"/>
    <property type="match status" value="1"/>
</dbReference>
<dbReference type="PANTHER" id="PTHR46429">
    <property type="entry name" value="23S RRNA (GUANOSINE-2'-O-)-METHYLTRANSFERASE RLMB"/>
    <property type="match status" value="1"/>
</dbReference>
<organism evidence="5 6">
    <name type="scientific">Moraxella macacae 0408225</name>
    <dbReference type="NCBI Taxonomy" id="1230338"/>
    <lineage>
        <taxon>Bacteria</taxon>
        <taxon>Pseudomonadati</taxon>
        <taxon>Pseudomonadota</taxon>
        <taxon>Gammaproteobacteria</taxon>
        <taxon>Moraxellales</taxon>
        <taxon>Moraxellaceae</taxon>
        <taxon>Moraxella</taxon>
    </lineage>
</organism>
<dbReference type="SUPFAM" id="SSF55315">
    <property type="entry name" value="L30e-like"/>
    <property type="match status" value="1"/>
</dbReference>
<evidence type="ECO:0000256" key="1">
    <source>
        <dbReference type="ARBA" id="ARBA00007228"/>
    </source>
</evidence>
<keyword evidence="3 5" id="KW-0808">Transferase</keyword>
<dbReference type="GO" id="GO:0005829">
    <property type="term" value="C:cytosol"/>
    <property type="evidence" value="ECO:0007669"/>
    <property type="project" value="TreeGrafter"/>
</dbReference>
<sequence>MSKPVYYYGIHAVSAILEQRGIDALNLFIQDNKQGNKQGDKTDKAVQKILELAKGYGISVQFSAKDKLSKLANSLHHQGVVLQARPAKVADETDLKQLIEQFYQQNKPILLLVLDQITDPNNLGACLRTAAAMGVSAVIVPKNHSSNLTAVVAKVAVGATELMTFIQVTNLARTLNDIKKQGVFVYGTALDNSAKSVQEVDLTGNVAIVMGSEGDGIRRLTADTCDKLVYIPMIENERGAIQSLNVSVATGMVLYEANRQRRMGL</sequence>
<dbReference type="InterPro" id="IPR029026">
    <property type="entry name" value="tRNA_m1G_MTases_N"/>
</dbReference>
<dbReference type="InterPro" id="IPR029064">
    <property type="entry name" value="Ribosomal_eL30-like_sf"/>
</dbReference>
<dbReference type="PANTHER" id="PTHR46429:SF1">
    <property type="entry name" value="23S RRNA (GUANOSINE-2'-O-)-METHYLTRANSFERASE RLMB"/>
    <property type="match status" value="1"/>
</dbReference>
<evidence type="ECO:0000313" key="6">
    <source>
        <dbReference type="Proteomes" id="UP000023795"/>
    </source>
</evidence>
<dbReference type="InterPro" id="IPR029028">
    <property type="entry name" value="Alpha/beta_knot_MTases"/>
</dbReference>
<keyword evidence="2 5" id="KW-0489">Methyltransferase</keyword>
<dbReference type="Pfam" id="PF00588">
    <property type="entry name" value="SpoU_methylase"/>
    <property type="match status" value="1"/>
</dbReference>
<dbReference type="GO" id="GO:0008173">
    <property type="term" value="F:RNA methyltransferase activity"/>
    <property type="evidence" value="ECO:0007669"/>
    <property type="project" value="InterPro"/>
</dbReference>
<feature type="domain" description="RNA 2-O ribose methyltransferase substrate binding" evidence="4">
    <location>
        <begin position="6"/>
        <end position="90"/>
    </location>
</feature>
<dbReference type="STRING" id="1230338.MOMA_02455"/>
<dbReference type="GO" id="GO:0006396">
    <property type="term" value="P:RNA processing"/>
    <property type="evidence" value="ECO:0007669"/>
    <property type="project" value="InterPro"/>
</dbReference>